<dbReference type="Pfam" id="PF01434">
    <property type="entry name" value="Peptidase_M41"/>
    <property type="match status" value="1"/>
</dbReference>
<reference evidence="19" key="1">
    <citation type="submission" date="2019-12" db="EMBL/GenBank/DDBJ databases">
        <title>Comparative genomics gives insights into the taxonomy of the Azoarcus-Aromatoleum group and reveals separate origins of nif in the plant-associated Azoarcus and non-plant-associated Aromatoleum sub-groups.</title>
        <authorList>
            <person name="Lafos M."/>
            <person name="Maluk M."/>
            <person name="Batista M."/>
            <person name="Junghare M."/>
            <person name="Carmona M."/>
            <person name="Faoro H."/>
            <person name="Cruz L.M."/>
            <person name="Battistoni F."/>
            <person name="De Souza E."/>
            <person name="Pedrosa F."/>
            <person name="Chen W.-M."/>
            <person name="Poole P.S."/>
            <person name="Dixon R.A."/>
            <person name="James E.K."/>
        </authorList>
    </citation>
    <scope>NUCLEOTIDE SEQUENCE</scope>
    <source>
        <strain evidence="19">NSC3</strain>
    </source>
</reference>
<dbReference type="RefSeq" id="WP_168988175.1">
    <property type="nucleotide sequence ID" value="NZ_CAWPHM010000282.1"/>
</dbReference>
<evidence type="ECO:0000256" key="5">
    <source>
        <dbReference type="ARBA" id="ARBA00022692"/>
    </source>
</evidence>
<dbReference type="Pfam" id="PF17862">
    <property type="entry name" value="AAA_lid_3"/>
    <property type="match status" value="1"/>
</dbReference>
<accession>A0A972J8L0</accession>
<keyword evidence="4 15" id="KW-0645">Protease</keyword>
<evidence type="ECO:0000259" key="18">
    <source>
        <dbReference type="SMART" id="SM00382"/>
    </source>
</evidence>
<keyword evidence="11 15" id="KW-1133">Transmembrane helix</keyword>
<dbReference type="InterPro" id="IPR041569">
    <property type="entry name" value="AAA_lid_3"/>
</dbReference>
<keyword evidence="3 15" id="KW-1003">Cell membrane</keyword>
<dbReference type="CDD" id="cd19501">
    <property type="entry name" value="RecA-like_FtsH"/>
    <property type="match status" value="1"/>
</dbReference>
<evidence type="ECO:0000256" key="11">
    <source>
        <dbReference type="ARBA" id="ARBA00022989"/>
    </source>
</evidence>
<dbReference type="FunFam" id="3.40.50.300:FF:000001">
    <property type="entry name" value="ATP-dependent zinc metalloprotease FtsH"/>
    <property type="match status" value="1"/>
</dbReference>
<evidence type="ECO:0000256" key="10">
    <source>
        <dbReference type="ARBA" id="ARBA00022840"/>
    </source>
</evidence>
<dbReference type="GO" id="GO:0016887">
    <property type="term" value="F:ATP hydrolysis activity"/>
    <property type="evidence" value="ECO:0007669"/>
    <property type="project" value="UniProtKB-UniRule"/>
</dbReference>
<feature type="transmembrane region" description="Helical" evidence="15">
    <location>
        <begin position="7"/>
        <end position="25"/>
    </location>
</feature>
<proteinExistence type="inferred from homology"/>
<comment type="subcellular location">
    <subcellularLocation>
        <location evidence="15">Cell membrane</location>
        <topology evidence="15">Multi-pass membrane protein</topology>
        <orientation evidence="15">Cytoplasmic side</orientation>
    </subcellularLocation>
    <subcellularLocation>
        <location evidence="1">Membrane</location>
    </subcellularLocation>
</comment>
<dbReference type="EMBL" id="WTVM01000056">
    <property type="protein sequence ID" value="NMG03426.1"/>
    <property type="molecule type" value="Genomic_DNA"/>
</dbReference>
<sequence>MNNLFKNLAIWMVIGVVLMTVFNQFNTRQVAPNTMEYSQFMDEARAGRVTKAAIDGRVVKATMQDGRQVTVYTPGVQDIWMVSDLMRGGVAVTAAKPDDDQSFLMSIFVSWFPMLLLIGVWIFFMRQMQGGGRGGAFSFGKSKARMLDESANSLTFADVAGCDEAKEEVAELVDFLRDPSRFQKLGGHIPKGVLMVGSPGTGKTLLAKAIAGEAKVPFFSISGSDFVEMFVGVGAARVRDMFEQAKKHAPCIIFIDEIDAVGRQRGAGMGGGNDEREQTLNQLLVEMDGFEGQTGVIVIAATNRPDVLDPALLRPGRFDRQVVVPLPDIRGREQILKVHMRKVPIAPDVEPVVLARGTPGFSGADLANLVNEAALFAARGAKRLVDMEDFERAKDKIMMGAERRSMVMPEEERKNTAYHESGHVLVAKMLDKTDPVHKVTIIPRGRALGVTMQLPESDRYSQDRERILQTIAVLFGGRICEEIFMNQMTTGASNDFARATDLARRMVTQWGMSDNLGPMVYGEEEGEIFLGRQVTTHRNVSEATMQKVDVEIRRIIDQQYTLARRLIEENKDKIEAMTQALLEWETLDAEQINDIMEGKPPRPPKQAGEPPKRPRDDAPPSAEPNAPAPAA</sequence>
<feature type="transmembrane region" description="Helical" evidence="15">
    <location>
        <begin position="103"/>
        <end position="124"/>
    </location>
</feature>
<feature type="binding site" evidence="15">
    <location>
        <position position="419"/>
    </location>
    <ligand>
        <name>Zn(2+)</name>
        <dbReference type="ChEBI" id="CHEBI:29105"/>
        <note>catalytic</note>
    </ligand>
</feature>
<dbReference type="InterPro" id="IPR011546">
    <property type="entry name" value="Pept_M41_FtsH_extracell"/>
</dbReference>
<dbReference type="InterPro" id="IPR027417">
    <property type="entry name" value="P-loop_NTPase"/>
</dbReference>
<evidence type="ECO:0000256" key="15">
    <source>
        <dbReference type="HAMAP-Rule" id="MF_01458"/>
    </source>
</evidence>
<keyword evidence="20" id="KW-1185">Reference proteome</keyword>
<dbReference type="FunFam" id="1.10.8.60:FF:000001">
    <property type="entry name" value="ATP-dependent zinc metalloprotease FtsH"/>
    <property type="match status" value="1"/>
</dbReference>
<keyword evidence="13 15" id="KW-0472">Membrane</keyword>
<comment type="caution">
    <text evidence="19">The sequence shown here is derived from an EMBL/GenBank/DDBJ whole genome shotgun (WGS) entry which is preliminary data.</text>
</comment>
<evidence type="ECO:0000256" key="8">
    <source>
        <dbReference type="ARBA" id="ARBA00022801"/>
    </source>
</evidence>
<evidence type="ECO:0000313" key="19">
    <source>
        <dbReference type="EMBL" id="NMG03426.1"/>
    </source>
</evidence>
<dbReference type="Gene3D" id="3.30.720.210">
    <property type="match status" value="1"/>
</dbReference>
<evidence type="ECO:0000256" key="3">
    <source>
        <dbReference type="ARBA" id="ARBA00022475"/>
    </source>
</evidence>
<dbReference type="InterPro" id="IPR005936">
    <property type="entry name" value="FtsH"/>
</dbReference>
<keyword evidence="5 15" id="KW-0812">Transmembrane</keyword>
<comment type="similarity">
    <text evidence="16">Belongs to the AAA ATPase family.</text>
</comment>
<dbReference type="InterPro" id="IPR003960">
    <property type="entry name" value="ATPase_AAA_CS"/>
</dbReference>
<comment type="similarity">
    <text evidence="14 15">In the central section; belongs to the AAA ATPase family.</text>
</comment>
<dbReference type="GO" id="GO:0004176">
    <property type="term" value="F:ATP-dependent peptidase activity"/>
    <property type="evidence" value="ECO:0007669"/>
    <property type="project" value="InterPro"/>
</dbReference>
<evidence type="ECO:0000256" key="2">
    <source>
        <dbReference type="ARBA" id="ARBA00010044"/>
    </source>
</evidence>
<protein>
    <recommendedName>
        <fullName evidence="15">ATP-dependent zinc metalloprotease FtsH</fullName>
        <ecNumber evidence="15">3.4.24.-</ecNumber>
    </recommendedName>
</protein>
<keyword evidence="12 15" id="KW-0482">Metalloprotease</keyword>
<evidence type="ECO:0000256" key="17">
    <source>
        <dbReference type="SAM" id="MobiDB-lite"/>
    </source>
</evidence>
<dbReference type="Pfam" id="PF00004">
    <property type="entry name" value="AAA"/>
    <property type="match status" value="1"/>
</dbReference>
<gene>
    <name evidence="19" type="primary">hflB</name>
    <name evidence="15" type="synonym">ftsH</name>
    <name evidence="19" type="ORF">GPA21_10645</name>
</gene>
<dbReference type="Pfam" id="PF06480">
    <property type="entry name" value="FtsH_ext"/>
    <property type="match status" value="1"/>
</dbReference>
<evidence type="ECO:0000256" key="6">
    <source>
        <dbReference type="ARBA" id="ARBA00022723"/>
    </source>
</evidence>
<dbReference type="PANTHER" id="PTHR23076:SF97">
    <property type="entry name" value="ATP-DEPENDENT ZINC METALLOPROTEASE YME1L1"/>
    <property type="match status" value="1"/>
</dbReference>
<feature type="region of interest" description="Disordered" evidence="17">
    <location>
        <begin position="591"/>
        <end position="631"/>
    </location>
</feature>
<keyword evidence="6 15" id="KW-0479">Metal-binding</keyword>
<dbReference type="InterPro" id="IPR000642">
    <property type="entry name" value="Peptidase_M41"/>
</dbReference>
<evidence type="ECO:0000313" key="20">
    <source>
        <dbReference type="Proteomes" id="UP000599523"/>
    </source>
</evidence>
<dbReference type="EC" id="3.4.24.-" evidence="15"/>
<keyword evidence="9 15" id="KW-0862">Zinc</keyword>
<dbReference type="GO" id="GO:0005524">
    <property type="term" value="F:ATP binding"/>
    <property type="evidence" value="ECO:0007669"/>
    <property type="project" value="UniProtKB-UniRule"/>
</dbReference>
<dbReference type="GO" id="GO:0005886">
    <property type="term" value="C:plasma membrane"/>
    <property type="evidence" value="ECO:0007669"/>
    <property type="project" value="UniProtKB-SubCell"/>
</dbReference>
<feature type="active site" evidence="15">
    <location>
        <position position="420"/>
    </location>
</feature>
<evidence type="ECO:0000256" key="7">
    <source>
        <dbReference type="ARBA" id="ARBA00022741"/>
    </source>
</evidence>
<evidence type="ECO:0000256" key="16">
    <source>
        <dbReference type="RuleBase" id="RU003651"/>
    </source>
</evidence>
<dbReference type="InterPro" id="IPR003593">
    <property type="entry name" value="AAA+_ATPase"/>
</dbReference>
<dbReference type="PROSITE" id="PS00674">
    <property type="entry name" value="AAA"/>
    <property type="match status" value="1"/>
</dbReference>
<dbReference type="InterPro" id="IPR003959">
    <property type="entry name" value="ATPase_AAA_core"/>
</dbReference>
<evidence type="ECO:0000256" key="4">
    <source>
        <dbReference type="ARBA" id="ARBA00022670"/>
    </source>
</evidence>
<dbReference type="InterPro" id="IPR037219">
    <property type="entry name" value="Peptidase_M41-like"/>
</dbReference>
<dbReference type="GO" id="GO:0006508">
    <property type="term" value="P:proteolysis"/>
    <property type="evidence" value="ECO:0007669"/>
    <property type="project" value="UniProtKB-KW"/>
</dbReference>
<comment type="function">
    <text evidence="15">Acts as a processive, ATP-dependent zinc metallopeptidase for both cytoplasmic and membrane proteins. Plays a role in the quality control of integral membrane proteins.</text>
</comment>
<dbReference type="Gene3D" id="1.20.58.760">
    <property type="entry name" value="Peptidase M41"/>
    <property type="match status" value="1"/>
</dbReference>
<dbReference type="GO" id="GO:0030163">
    <property type="term" value="P:protein catabolic process"/>
    <property type="evidence" value="ECO:0007669"/>
    <property type="project" value="UniProtKB-UniRule"/>
</dbReference>
<keyword evidence="7 15" id="KW-0547">Nucleotide-binding</keyword>
<dbReference type="HAMAP" id="MF_01458">
    <property type="entry name" value="FtsH"/>
    <property type="match status" value="1"/>
</dbReference>
<dbReference type="NCBIfam" id="TIGR01241">
    <property type="entry name" value="FtsH_fam"/>
    <property type="match status" value="1"/>
</dbReference>
<comment type="similarity">
    <text evidence="2 15">In the C-terminal section; belongs to the peptidase M41 family.</text>
</comment>
<feature type="domain" description="AAA+ ATPase" evidence="18">
    <location>
        <begin position="189"/>
        <end position="328"/>
    </location>
</feature>
<comment type="subunit">
    <text evidence="15">Homohexamer.</text>
</comment>
<evidence type="ECO:0000256" key="14">
    <source>
        <dbReference type="ARBA" id="ARBA00061570"/>
    </source>
</evidence>
<dbReference type="GO" id="GO:0004222">
    <property type="term" value="F:metalloendopeptidase activity"/>
    <property type="evidence" value="ECO:0007669"/>
    <property type="project" value="InterPro"/>
</dbReference>
<dbReference type="Gene3D" id="3.40.50.300">
    <property type="entry name" value="P-loop containing nucleotide triphosphate hydrolases"/>
    <property type="match status" value="1"/>
</dbReference>
<dbReference type="SUPFAM" id="SSF140990">
    <property type="entry name" value="FtsH protease domain-like"/>
    <property type="match status" value="1"/>
</dbReference>
<evidence type="ECO:0000256" key="1">
    <source>
        <dbReference type="ARBA" id="ARBA00004370"/>
    </source>
</evidence>
<dbReference type="FunFam" id="1.20.58.760:FF:000001">
    <property type="entry name" value="ATP-dependent zinc metalloprotease FtsH"/>
    <property type="match status" value="1"/>
</dbReference>
<feature type="binding site" evidence="15">
    <location>
        <begin position="197"/>
        <end position="204"/>
    </location>
    <ligand>
        <name>ATP</name>
        <dbReference type="ChEBI" id="CHEBI:30616"/>
    </ligand>
</feature>
<dbReference type="PANTHER" id="PTHR23076">
    <property type="entry name" value="METALLOPROTEASE M41 FTSH"/>
    <property type="match status" value="1"/>
</dbReference>
<comment type="cofactor">
    <cofactor evidence="15">
        <name>Zn(2+)</name>
        <dbReference type="ChEBI" id="CHEBI:29105"/>
    </cofactor>
    <text evidence="15">Binds 1 zinc ion per subunit.</text>
</comment>
<organism evidence="19 20">
    <name type="scientific">Azoarcus taiwanensis</name>
    <dbReference type="NCBI Taxonomy" id="666964"/>
    <lineage>
        <taxon>Bacteria</taxon>
        <taxon>Pseudomonadati</taxon>
        <taxon>Pseudomonadota</taxon>
        <taxon>Betaproteobacteria</taxon>
        <taxon>Rhodocyclales</taxon>
        <taxon>Zoogloeaceae</taxon>
        <taxon>Azoarcus</taxon>
    </lineage>
</organism>
<dbReference type="SMART" id="SM00382">
    <property type="entry name" value="AAA"/>
    <property type="match status" value="1"/>
</dbReference>
<dbReference type="Proteomes" id="UP000599523">
    <property type="component" value="Unassembled WGS sequence"/>
</dbReference>
<evidence type="ECO:0000256" key="13">
    <source>
        <dbReference type="ARBA" id="ARBA00023136"/>
    </source>
</evidence>
<evidence type="ECO:0000256" key="12">
    <source>
        <dbReference type="ARBA" id="ARBA00023049"/>
    </source>
</evidence>
<feature type="binding site" evidence="15">
    <location>
        <position position="495"/>
    </location>
    <ligand>
        <name>Zn(2+)</name>
        <dbReference type="ChEBI" id="CHEBI:29105"/>
        <note>catalytic</note>
    </ligand>
</feature>
<dbReference type="AlphaFoldDB" id="A0A972J8L0"/>
<evidence type="ECO:0000256" key="9">
    <source>
        <dbReference type="ARBA" id="ARBA00022833"/>
    </source>
</evidence>
<feature type="binding site" evidence="15">
    <location>
        <position position="423"/>
    </location>
    <ligand>
        <name>Zn(2+)</name>
        <dbReference type="ChEBI" id="CHEBI:29105"/>
        <note>catalytic</note>
    </ligand>
</feature>
<dbReference type="GO" id="GO:0008270">
    <property type="term" value="F:zinc ion binding"/>
    <property type="evidence" value="ECO:0007669"/>
    <property type="project" value="UniProtKB-UniRule"/>
</dbReference>
<dbReference type="SUPFAM" id="SSF52540">
    <property type="entry name" value="P-loop containing nucleoside triphosphate hydrolases"/>
    <property type="match status" value="1"/>
</dbReference>
<keyword evidence="8 15" id="KW-0378">Hydrolase</keyword>
<dbReference type="Gene3D" id="1.10.8.60">
    <property type="match status" value="1"/>
</dbReference>
<keyword evidence="10 15" id="KW-0067">ATP-binding</keyword>
<name>A0A972J8L0_9RHOO</name>